<evidence type="ECO:0000259" key="4">
    <source>
        <dbReference type="PROSITE" id="PS50995"/>
    </source>
</evidence>
<dbReference type="Gene3D" id="1.10.10.10">
    <property type="entry name" value="Winged helix-like DNA-binding domain superfamily/Winged helix DNA-binding domain"/>
    <property type="match status" value="1"/>
</dbReference>
<dbReference type="EMBL" id="JAVLVT010000003">
    <property type="protein sequence ID" value="MDS1270112.1"/>
    <property type="molecule type" value="Genomic_DNA"/>
</dbReference>
<keyword evidence="1" id="KW-0805">Transcription regulation</keyword>
<dbReference type="PANTHER" id="PTHR33164">
    <property type="entry name" value="TRANSCRIPTIONAL REGULATOR, MARR FAMILY"/>
    <property type="match status" value="1"/>
</dbReference>
<dbReference type="InterPro" id="IPR039422">
    <property type="entry name" value="MarR/SlyA-like"/>
</dbReference>
<dbReference type="PANTHER" id="PTHR33164:SF64">
    <property type="entry name" value="TRANSCRIPTIONAL REGULATOR SLYA"/>
    <property type="match status" value="1"/>
</dbReference>
<dbReference type="InterPro" id="IPR036390">
    <property type="entry name" value="WH_DNA-bd_sf"/>
</dbReference>
<evidence type="ECO:0000313" key="6">
    <source>
        <dbReference type="Proteomes" id="UP001250214"/>
    </source>
</evidence>
<dbReference type="SUPFAM" id="SSF46785">
    <property type="entry name" value="Winged helix' DNA-binding domain"/>
    <property type="match status" value="1"/>
</dbReference>
<dbReference type="PRINTS" id="PR00598">
    <property type="entry name" value="HTHMARR"/>
</dbReference>
<dbReference type="SMART" id="SM00347">
    <property type="entry name" value="HTH_MARR"/>
    <property type="match status" value="1"/>
</dbReference>
<dbReference type="InterPro" id="IPR000835">
    <property type="entry name" value="HTH_MarR-typ"/>
</dbReference>
<dbReference type="InterPro" id="IPR036388">
    <property type="entry name" value="WH-like_DNA-bd_sf"/>
</dbReference>
<comment type="caution">
    <text evidence="5">The sequence shown here is derived from an EMBL/GenBank/DDBJ whole genome shotgun (WGS) entry which is preliminary data.</text>
</comment>
<name>A0ABU2H476_9ACTN</name>
<evidence type="ECO:0000256" key="3">
    <source>
        <dbReference type="ARBA" id="ARBA00023163"/>
    </source>
</evidence>
<evidence type="ECO:0000256" key="2">
    <source>
        <dbReference type="ARBA" id="ARBA00023125"/>
    </source>
</evidence>
<protein>
    <submittedName>
        <fullName evidence="5">MarR family transcriptional regulator</fullName>
    </submittedName>
</protein>
<dbReference type="PROSITE" id="PS50995">
    <property type="entry name" value="HTH_MARR_2"/>
    <property type="match status" value="1"/>
</dbReference>
<feature type="domain" description="HTH marR-type" evidence="4">
    <location>
        <begin position="1"/>
        <end position="140"/>
    </location>
</feature>
<dbReference type="Pfam" id="PF01047">
    <property type="entry name" value="MarR"/>
    <property type="match status" value="1"/>
</dbReference>
<proteinExistence type="predicted"/>
<evidence type="ECO:0000256" key="1">
    <source>
        <dbReference type="ARBA" id="ARBA00023015"/>
    </source>
</evidence>
<reference evidence="6" key="1">
    <citation type="submission" date="2023-07" db="EMBL/GenBank/DDBJ databases">
        <title>Novel species in the genus Lipingzhangella isolated from Sambhar Salt Lake.</title>
        <authorList>
            <person name="Jiya N."/>
            <person name="Kajale S."/>
            <person name="Sharma A."/>
        </authorList>
    </citation>
    <scope>NUCLEOTIDE SEQUENCE [LARGE SCALE GENOMIC DNA]</scope>
    <source>
        <strain evidence="6">LS1_29</strain>
    </source>
</reference>
<evidence type="ECO:0000313" key="5">
    <source>
        <dbReference type="EMBL" id="MDS1270112.1"/>
    </source>
</evidence>
<dbReference type="RefSeq" id="WP_310911652.1">
    <property type="nucleotide sequence ID" value="NZ_JAVLVT010000003.1"/>
</dbReference>
<dbReference type="Proteomes" id="UP001250214">
    <property type="component" value="Unassembled WGS sequence"/>
</dbReference>
<keyword evidence="2" id="KW-0238">DNA-binding</keyword>
<organism evidence="5 6">
    <name type="scientific">Lipingzhangella rawalii</name>
    <dbReference type="NCBI Taxonomy" id="2055835"/>
    <lineage>
        <taxon>Bacteria</taxon>
        <taxon>Bacillati</taxon>
        <taxon>Actinomycetota</taxon>
        <taxon>Actinomycetes</taxon>
        <taxon>Streptosporangiales</taxon>
        <taxon>Nocardiopsidaceae</taxon>
        <taxon>Lipingzhangella</taxon>
    </lineage>
</organism>
<gene>
    <name evidence="5" type="ORF">RIF23_07375</name>
</gene>
<accession>A0ABU2H476</accession>
<sequence length="149" mass="16196">MAGPIDAPAIDPLLLRHVAAEVDRRAEEIVHGHGLTLDQWRTLDLLHTRGPHSMAALTSALGLTGPTATRVADHLVTTALAYRDADTTDRRRVVLRVSRRGTELHDQLSTPVHAAQAAVLSPLDDTERATLVQLLRKVVDRAQAPSMSE</sequence>
<keyword evidence="3" id="KW-0804">Transcription</keyword>
<keyword evidence="6" id="KW-1185">Reference proteome</keyword>